<accession>A0A3M8P3Y2</accession>
<dbReference type="SUPFAM" id="SSF52091">
    <property type="entry name" value="SpoIIaa-like"/>
    <property type="match status" value="1"/>
</dbReference>
<dbReference type="Gene3D" id="3.30.750.24">
    <property type="entry name" value="STAS domain"/>
    <property type="match status" value="1"/>
</dbReference>
<feature type="domain" description="STAS" evidence="1">
    <location>
        <begin position="152"/>
        <end position="251"/>
    </location>
</feature>
<dbReference type="EMBL" id="RIAX01000015">
    <property type="protein sequence ID" value="RNF38375.1"/>
    <property type="molecule type" value="Genomic_DNA"/>
</dbReference>
<sequence length="255" mass="28540">MTSISQLAECPLPALKLDSNLAITDCSKEAEALFGRCASLLDLLDSGSQNKARHFFKPDKSSAALELNFKTLTEELLLADVHSRWESASAVNVIIVPKDNRINEISNQLITLRKRLNDTNFDLLREKERTELLLQQVRELSAPCIKIGRQQLLIPLFGDLDSEKIEAVRSQILNEVYEQDVETAIIDLTAMEQIAADGVTLLESMFQSLRIMGVEGIITGVKPEHAKQLHFLKDAMELRFESSLHSVLTSLNLVK</sequence>
<dbReference type="Pfam" id="PF01740">
    <property type="entry name" value="STAS"/>
    <property type="match status" value="1"/>
</dbReference>
<reference evidence="2 3" key="1">
    <citation type="journal article" date="2018" name="Int. J. Syst. Evol. Microbiol.">
        <title>Planococcus salinus sp. nov., a moderately halophilic bacterium isolated from a saline-alkali soil.</title>
        <authorList>
            <person name="Gan L."/>
        </authorList>
    </citation>
    <scope>NUCLEOTIDE SEQUENCE [LARGE SCALE GENOMIC DNA]</scope>
    <source>
        <strain evidence="2 3">LCB217</strain>
    </source>
</reference>
<organism evidence="2 3">
    <name type="scientific">Planococcus salinus</name>
    <dbReference type="NCBI Taxonomy" id="1848460"/>
    <lineage>
        <taxon>Bacteria</taxon>
        <taxon>Bacillati</taxon>
        <taxon>Bacillota</taxon>
        <taxon>Bacilli</taxon>
        <taxon>Bacillales</taxon>
        <taxon>Caryophanaceae</taxon>
        <taxon>Planococcus</taxon>
    </lineage>
</organism>
<dbReference type="Proteomes" id="UP000275473">
    <property type="component" value="Unassembled WGS sequence"/>
</dbReference>
<dbReference type="PROSITE" id="PS50801">
    <property type="entry name" value="STAS"/>
    <property type="match status" value="1"/>
</dbReference>
<dbReference type="AlphaFoldDB" id="A0A3M8P3Y2"/>
<evidence type="ECO:0000313" key="3">
    <source>
        <dbReference type="Proteomes" id="UP000275473"/>
    </source>
</evidence>
<keyword evidence="3" id="KW-1185">Reference proteome</keyword>
<dbReference type="OrthoDB" id="2624594at2"/>
<name>A0A3M8P3Y2_9BACL</name>
<dbReference type="InterPro" id="IPR036513">
    <property type="entry name" value="STAS_dom_sf"/>
</dbReference>
<dbReference type="InterPro" id="IPR051932">
    <property type="entry name" value="Bact_StressResp_Reg"/>
</dbReference>
<dbReference type="RefSeq" id="WP_123166416.1">
    <property type="nucleotide sequence ID" value="NZ_RIAX01000015.1"/>
</dbReference>
<dbReference type="PANTHER" id="PTHR33745">
    <property type="entry name" value="RSBT ANTAGONIST PROTEIN RSBS-RELATED"/>
    <property type="match status" value="1"/>
</dbReference>
<protein>
    <submittedName>
        <fullName evidence="2">STAS domain-containing protein</fullName>
    </submittedName>
</protein>
<dbReference type="InterPro" id="IPR002645">
    <property type="entry name" value="STAS_dom"/>
</dbReference>
<gene>
    <name evidence="2" type="ORF">EEX84_14760</name>
</gene>
<dbReference type="CDD" id="cd07041">
    <property type="entry name" value="STAS_RsbR_RsbS_like"/>
    <property type="match status" value="1"/>
</dbReference>
<proteinExistence type="predicted"/>
<evidence type="ECO:0000259" key="1">
    <source>
        <dbReference type="PROSITE" id="PS50801"/>
    </source>
</evidence>
<comment type="caution">
    <text evidence="2">The sequence shown here is derived from an EMBL/GenBank/DDBJ whole genome shotgun (WGS) entry which is preliminary data.</text>
</comment>
<evidence type="ECO:0000313" key="2">
    <source>
        <dbReference type="EMBL" id="RNF38375.1"/>
    </source>
</evidence>